<dbReference type="PANTHER" id="PTHR34301">
    <property type="entry name" value="DNA-BINDING PROTEIN-RELATED"/>
    <property type="match status" value="1"/>
</dbReference>
<evidence type="ECO:0000313" key="2">
    <source>
        <dbReference type="EMBL" id="SCY73795.1"/>
    </source>
</evidence>
<dbReference type="SUPFAM" id="SSF52540">
    <property type="entry name" value="P-loop containing nucleoside triphosphate hydrolases"/>
    <property type="match status" value="1"/>
</dbReference>
<gene>
    <name evidence="2" type="ORF">SAMN02927916_3110</name>
</gene>
<keyword evidence="3" id="KW-1185">Reference proteome</keyword>
<dbReference type="RefSeq" id="WP_091133760.1">
    <property type="nucleotide sequence ID" value="NZ_FMVC01000005.1"/>
</dbReference>
<dbReference type="EMBL" id="FMVC01000005">
    <property type="protein sequence ID" value="SCY73795.1"/>
    <property type="molecule type" value="Genomic_DNA"/>
</dbReference>
<dbReference type="Pfam" id="PF20703">
    <property type="entry name" value="nSTAND1"/>
    <property type="match status" value="1"/>
</dbReference>
<protein>
    <submittedName>
        <fullName evidence="2">AAA domain-containing protein</fullName>
    </submittedName>
</protein>
<dbReference type="Gene3D" id="3.40.50.300">
    <property type="entry name" value="P-loop containing nucleotide triphosphate hydrolases"/>
    <property type="match status" value="1"/>
</dbReference>
<sequence>MEALAKTKEERLSILSKVFSPSSPITTSDFFFGRIEQLSNICDAINERGQHAILFGERGVGKTSLANKMTESFTNLFPVIVTCNRKDTFNNIWLQALGKVQHSTTTKGIGFKPSEIEHFINLGTYLNPKSENFQSDIIKILNNYKQYTFLFIFDEFDNIINDKTREDFADLIKSFSDNITNSTIVLVGIADDIESLIGNHQSLERCLKQVKMPRMSKKECEEIIDNGLAALDIKISIKVKEKIIEFASGFPHYVHLMCKYGAHEIIKNNKFEFSQVYLNIAIKKGIENTNEQLKSSYRKAIVGTQKWQDIIFACAQSPIDNYNCINKMDIIKNYNIIAGSNVSGGTISYNLKQFCSTDRGNVLTKIGSGINTRYRFTNPMMRAFVKLKLNSN</sequence>
<evidence type="ECO:0000259" key="1">
    <source>
        <dbReference type="Pfam" id="PF20703"/>
    </source>
</evidence>
<accession>A0ABY0LWL9</accession>
<name>A0ABY0LWL9_9FLAO</name>
<dbReference type="Proteomes" id="UP000199307">
    <property type="component" value="Unassembled WGS sequence"/>
</dbReference>
<proteinExistence type="predicted"/>
<dbReference type="InterPro" id="IPR027417">
    <property type="entry name" value="P-loop_NTPase"/>
</dbReference>
<comment type="caution">
    <text evidence="2">The sequence shown here is derived from an EMBL/GenBank/DDBJ whole genome shotgun (WGS) entry which is preliminary data.</text>
</comment>
<organism evidence="2 3">
    <name type="scientific">Flavobacterium anhuiense</name>
    <dbReference type="NCBI Taxonomy" id="459526"/>
    <lineage>
        <taxon>Bacteria</taxon>
        <taxon>Pseudomonadati</taxon>
        <taxon>Bacteroidota</taxon>
        <taxon>Flavobacteriia</taxon>
        <taxon>Flavobacteriales</taxon>
        <taxon>Flavobacteriaceae</taxon>
        <taxon>Flavobacterium</taxon>
    </lineage>
</organism>
<feature type="domain" description="Novel STAND NTPase 1" evidence="1">
    <location>
        <begin position="27"/>
        <end position="246"/>
    </location>
</feature>
<evidence type="ECO:0000313" key="3">
    <source>
        <dbReference type="Proteomes" id="UP000199307"/>
    </source>
</evidence>
<dbReference type="PANTHER" id="PTHR34301:SF8">
    <property type="entry name" value="ATPASE DOMAIN-CONTAINING PROTEIN"/>
    <property type="match status" value="1"/>
</dbReference>
<dbReference type="InterPro" id="IPR049052">
    <property type="entry name" value="nSTAND1"/>
</dbReference>
<reference evidence="2 3" key="1">
    <citation type="submission" date="2016-10" db="EMBL/GenBank/DDBJ databases">
        <authorList>
            <person name="Varghese N."/>
            <person name="Submissions S."/>
        </authorList>
    </citation>
    <scope>NUCLEOTIDE SEQUENCE [LARGE SCALE GENOMIC DNA]</scope>
    <source>
        <strain evidence="2 3">CGMCC 1.6859</strain>
    </source>
</reference>